<evidence type="ECO:0000313" key="2">
    <source>
        <dbReference type="Proteomes" id="UP001499910"/>
    </source>
</evidence>
<comment type="caution">
    <text evidence="1">The sequence shown here is derived from an EMBL/GenBank/DDBJ whole genome shotgun (WGS) entry which is preliminary data.</text>
</comment>
<name>A0ABP9LKE6_9RHOB</name>
<sequence>MALQFAPIGAIALRYGAVALATYVATRAIGPGRLAQPVEDEMDATPEGLTLRKTEEQVNGSARWRRAFRLGRNGSGVRVDATLLGRLKVDRIA</sequence>
<evidence type="ECO:0000313" key="1">
    <source>
        <dbReference type="EMBL" id="GAA5080381.1"/>
    </source>
</evidence>
<proteinExistence type="predicted"/>
<dbReference type="RefSeq" id="WP_259553269.1">
    <property type="nucleotide sequence ID" value="NZ_BAABHW010000006.1"/>
</dbReference>
<dbReference type="EMBL" id="BAABHW010000006">
    <property type="protein sequence ID" value="GAA5080381.1"/>
    <property type="molecule type" value="Genomic_DNA"/>
</dbReference>
<keyword evidence="2" id="KW-1185">Reference proteome</keyword>
<dbReference type="Proteomes" id="UP001499910">
    <property type="component" value="Unassembled WGS sequence"/>
</dbReference>
<protein>
    <submittedName>
        <fullName evidence="1">Uncharacterized protein</fullName>
    </submittedName>
</protein>
<reference evidence="2" key="1">
    <citation type="journal article" date="2019" name="Int. J. Syst. Evol. Microbiol.">
        <title>The Global Catalogue of Microorganisms (GCM) 10K type strain sequencing project: providing services to taxonomists for standard genome sequencing and annotation.</title>
        <authorList>
            <consortium name="The Broad Institute Genomics Platform"/>
            <consortium name="The Broad Institute Genome Sequencing Center for Infectious Disease"/>
            <person name="Wu L."/>
            <person name="Ma J."/>
        </authorList>
    </citation>
    <scope>NUCLEOTIDE SEQUENCE [LARGE SCALE GENOMIC DNA]</scope>
    <source>
        <strain evidence="2">JCM 18015</strain>
    </source>
</reference>
<accession>A0ABP9LKE6</accession>
<gene>
    <name evidence="1" type="ORF">GCM10023209_33880</name>
</gene>
<organism evidence="1 2">
    <name type="scientific">[Roseibacterium] beibuensis</name>
    <dbReference type="NCBI Taxonomy" id="1193142"/>
    <lineage>
        <taxon>Bacteria</taxon>
        <taxon>Pseudomonadati</taxon>
        <taxon>Pseudomonadota</taxon>
        <taxon>Alphaproteobacteria</taxon>
        <taxon>Rhodobacterales</taxon>
        <taxon>Roseobacteraceae</taxon>
        <taxon>Roseicyclus</taxon>
    </lineage>
</organism>